<evidence type="ECO:0000256" key="2">
    <source>
        <dbReference type="ARBA" id="ARBA00008814"/>
    </source>
</evidence>
<dbReference type="Gene3D" id="3.40.50.1980">
    <property type="entry name" value="Nitrogenase molybdenum iron protein domain"/>
    <property type="match status" value="2"/>
</dbReference>
<name>A0A423PZW8_9GAMM</name>
<gene>
    <name evidence="7" type="ORF">SAJA_03445</name>
</gene>
<dbReference type="GO" id="GO:1901678">
    <property type="term" value="P:iron coordination entity transport"/>
    <property type="evidence" value="ECO:0007669"/>
    <property type="project" value="UniProtKB-ARBA"/>
</dbReference>
<reference evidence="7 8" key="1">
    <citation type="submission" date="2013-10" db="EMBL/GenBank/DDBJ databases">
        <title>Salinisphaera japonica YTM-1 Genome Sequencing.</title>
        <authorList>
            <person name="Lai Q."/>
            <person name="Li C."/>
            <person name="Shao Z."/>
        </authorList>
    </citation>
    <scope>NUCLEOTIDE SEQUENCE [LARGE SCALE GENOMIC DNA]</scope>
    <source>
        <strain evidence="7 8">YTM-1</strain>
    </source>
</reference>
<dbReference type="AlphaFoldDB" id="A0A423PZW8"/>
<evidence type="ECO:0000313" key="8">
    <source>
        <dbReference type="Proteomes" id="UP000285310"/>
    </source>
</evidence>
<protein>
    <submittedName>
        <fullName evidence="7">ABC transporter substrate-binding protein</fullName>
    </submittedName>
</protein>
<keyword evidence="4" id="KW-0406">Ion transport</keyword>
<comment type="caution">
    <text evidence="7">The sequence shown here is derived from an EMBL/GenBank/DDBJ whole genome shotgun (WGS) entry which is preliminary data.</text>
</comment>
<comment type="similarity">
    <text evidence="2">Belongs to the bacterial solute-binding protein 8 family.</text>
</comment>
<keyword evidence="8" id="KW-1185">Reference proteome</keyword>
<keyword evidence="4" id="KW-0408">Iron</keyword>
<dbReference type="PANTHER" id="PTHR30532:SF1">
    <property type="entry name" value="IRON(3+)-HYDROXAMATE-BINDING PROTEIN FHUD"/>
    <property type="match status" value="1"/>
</dbReference>
<keyword evidence="4" id="KW-0410">Iron transport</keyword>
<dbReference type="InParanoid" id="A0A423PZW8"/>
<comment type="subcellular location">
    <subcellularLocation>
        <location evidence="1">Cell envelope</location>
    </subcellularLocation>
</comment>
<dbReference type="PROSITE" id="PS50983">
    <property type="entry name" value="FE_B12_PBP"/>
    <property type="match status" value="1"/>
</dbReference>
<dbReference type="SUPFAM" id="SSF53807">
    <property type="entry name" value="Helical backbone' metal receptor"/>
    <property type="match status" value="1"/>
</dbReference>
<keyword evidence="3" id="KW-0813">Transport</keyword>
<accession>A0A423PZW8</accession>
<dbReference type="InterPro" id="IPR051313">
    <property type="entry name" value="Bact_iron-sidero_bind"/>
</dbReference>
<dbReference type="Proteomes" id="UP000285310">
    <property type="component" value="Unassembled WGS sequence"/>
</dbReference>
<evidence type="ECO:0000256" key="1">
    <source>
        <dbReference type="ARBA" id="ARBA00004196"/>
    </source>
</evidence>
<evidence type="ECO:0000313" key="7">
    <source>
        <dbReference type="EMBL" id="ROO31148.1"/>
    </source>
</evidence>
<dbReference type="EMBL" id="AYKG01000007">
    <property type="protein sequence ID" value="ROO31148.1"/>
    <property type="molecule type" value="Genomic_DNA"/>
</dbReference>
<dbReference type="InterPro" id="IPR002491">
    <property type="entry name" value="ABC_transptr_periplasmic_BD"/>
</dbReference>
<dbReference type="FunCoup" id="A0A423PZW8">
    <property type="interactions" value="70"/>
</dbReference>
<evidence type="ECO:0000259" key="6">
    <source>
        <dbReference type="PROSITE" id="PS50983"/>
    </source>
</evidence>
<evidence type="ECO:0000256" key="4">
    <source>
        <dbReference type="ARBA" id="ARBA00022496"/>
    </source>
</evidence>
<feature type="domain" description="Fe/B12 periplasmic-binding" evidence="6">
    <location>
        <begin position="42"/>
        <end position="305"/>
    </location>
</feature>
<proteinExistence type="inferred from homology"/>
<keyword evidence="5" id="KW-0732">Signal</keyword>
<dbReference type="GO" id="GO:0030288">
    <property type="term" value="C:outer membrane-bounded periplasmic space"/>
    <property type="evidence" value="ECO:0007669"/>
    <property type="project" value="TreeGrafter"/>
</dbReference>
<dbReference type="PANTHER" id="PTHR30532">
    <property type="entry name" value="IRON III DICITRATE-BINDING PERIPLASMIC PROTEIN"/>
    <property type="match status" value="1"/>
</dbReference>
<evidence type="ECO:0000256" key="5">
    <source>
        <dbReference type="ARBA" id="ARBA00022729"/>
    </source>
</evidence>
<sequence>MIPRPCVAQPAAIRPGPVPRALGWLLLVAGLLVGTAAHAAPRLVTVDWGIAQNLTAMGAAPIGVGQIDGYRSWVAGPRLPSATREIGLRSQPNMELLSQLAPDRILITELYAGQADRLAEVAPVSIVDVYFSHGDGDSDVWDSTIAAVKKLGRIAERPAAAHALIARTQSAIQKQTARLPADTKPLLIVQFVDESHVRVYGDGSLVAATAERMGLDNAWQETTTRWGVATVALDRLARISDARIVVMGPVPVGVTDKIADNRIWQTLPAVQHTPPIYIPAVWSFGGLPSASRFARLIADALVNAQTKAPAPDAGWPNAAPEA</sequence>
<dbReference type="PRINTS" id="PR01715">
    <property type="entry name" value="FERRIBNDNGPP"/>
</dbReference>
<evidence type="ECO:0000256" key="3">
    <source>
        <dbReference type="ARBA" id="ARBA00022448"/>
    </source>
</evidence>
<organism evidence="7 8">
    <name type="scientific">Salinisphaera japonica YTM-1</name>
    <dbReference type="NCBI Taxonomy" id="1209778"/>
    <lineage>
        <taxon>Bacteria</taxon>
        <taxon>Pseudomonadati</taxon>
        <taxon>Pseudomonadota</taxon>
        <taxon>Gammaproteobacteria</taxon>
        <taxon>Salinisphaerales</taxon>
        <taxon>Salinisphaeraceae</taxon>
        <taxon>Salinisphaera</taxon>
    </lineage>
</organism>
<dbReference type="Pfam" id="PF01497">
    <property type="entry name" value="Peripla_BP_2"/>
    <property type="match status" value="1"/>
</dbReference>